<dbReference type="Proteomes" id="UP000008177">
    <property type="component" value="Unplaced contigs"/>
</dbReference>
<evidence type="ECO:0000313" key="2">
    <source>
        <dbReference type="EMBL" id="CCD48062.1"/>
    </source>
</evidence>
<name>G2Y610_BOTF4</name>
<gene>
    <name evidence="2" type="ORF">BofuT4_P110750.1</name>
</gene>
<evidence type="ECO:0000256" key="1">
    <source>
        <dbReference type="SAM" id="MobiDB-lite"/>
    </source>
</evidence>
<proteinExistence type="predicted"/>
<accession>G2Y610</accession>
<protein>
    <submittedName>
        <fullName evidence="2">Uncharacterized protein</fullName>
    </submittedName>
</protein>
<evidence type="ECO:0000313" key="3">
    <source>
        <dbReference type="Proteomes" id="UP000008177"/>
    </source>
</evidence>
<feature type="region of interest" description="Disordered" evidence="1">
    <location>
        <begin position="1"/>
        <end position="25"/>
    </location>
</feature>
<organism evidence="2 3">
    <name type="scientific">Botryotinia fuckeliana (strain T4)</name>
    <name type="common">Noble rot fungus</name>
    <name type="synonym">Botrytis cinerea</name>
    <dbReference type="NCBI Taxonomy" id="999810"/>
    <lineage>
        <taxon>Eukaryota</taxon>
        <taxon>Fungi</taxon>
        <taxon>Dikarya</taxon>
        <taxon>Ascomycota</taxon>
        <taxon>Pezizomycotina</taxon>
        <taxon>Leotiomycetes</taxon>
        <taxon>Helotiales</taxon>
        <taxon>Sclerotiniaceae</taxon>
        <taxon>Botrytis</taxon>
    </lineage>
</organism>
<dbReference type="HOGENOM" id="CLU_2249699_0_0_1"/>
<dbReference type="EMBL" id="FQ790291">
    <property type="protein sequence ID" value="CCD48062.1"/>
    <property type="molecule type" value="Genomic_DNA"/>
</dbReference>
<dbReference type="AlphaFoldDB" id="G2Y610"/>
<reference evidence="3" key="1">
    <citation type="journal article" date="2011" name="PLoS Genet.">
        <title>Genomic analysis of the necrotrophic fungal pathogens Sclerotinia sclerotiorum and Botrytis cinerea.</title>
        <authorList>
            <person name="Amselem J."/>
            <person name="Cuomo C.A."/>
            <person name="van Kan J.A."/>
            <person name="Viaud M."/>
            <person name="Benito E.P."/>
            <person name="Couloux A."/>
            <person name="Coutinho P.M."/>
            <person name="de Vries R.P."/>
            <person name="Dyer P.S."/>
            <person name="Fillinger S."/>
            <person name="Fournier E."/>
            <person name="Gout L."/>
            <person name="Hahn M."/>
            <person name="Kohn L."/>
            <person name="Lapalu N."/>
            <person name="Plummer K.M."/>
            <person name="Pradier J.M."/>
            <person name="Quevillon E."/>
            <person name="Sharon A."/>
            <person name="Simon A."/>
            <person name="ten Have A."/>
            <person name="Tudzynski B."/>
            <person name="Tudzynski P."/>
            <person name="Wincker P."/>
            <person name="Andrew M."/>
            <person name="Anthouard V."/>
            <person name="Beever R.E."/>
            <person name="Beffa R."/>
            <person name="Benoit I."/>
            <person name="Bouzid O."/>
            <person name="Brault B."/>
            <person name="Chen Z."/>
            <person name="Choquer M."/>
            <person name="Collemare J."/>
            <person name="Cotton P."/>
            <person name="Danchin E.G."/>
            <person name="Da Silva C."/>
            <person name="Gautier A."/>
            <person name="Giraud C."/>
            <person name="Giraud T."/>
            <person name="Gonzalez C."/>
            <person name="Grossetete S."/>
            <person name="Guldener U."/>
            <person name="Henrissat B."/>
            <person name="Howlett B.J."/>
            <person name="Kodira C."/>
            <person name="Kretschmer M."/>
            <person name="Lappartient A."/>
            <person name="Leroch M."/>
            <person name="Levis C."/>
            <person name="Mauceli E."/>
            <person name="Neuveglise C."/>
            <person name="Oeser B."/>
            <person name="Pearson M."/>
            <person name="Poulain J."/>
            <person name="Poussereau N."/>
            <person name="Quesneville H."/>
            <person name="Rascle C."/>
            <person name="Schumacher J."/>
            <person name="Segurens B."/>
            <person name="Sexton A."/>
            <person name="Silva E."/>
            <person name="Sirven C."/>
            <person name="Soanes D.M."/>
            <person name="Talbot N.J."/>
            <person name="Templeton M."/>
            <person name="Yandava C."/>
            <person name="Yarden O."/>
            <person name="Zeng Q."/>
            <person name="Rollins J.A."/>
            <person name="Lebrun M.H."/>
            <person name="Dickman M."/>
        </authorList>
    </citation>
    <scope>NUCLEOTIDE SEQUENCE [LARGE SCALE GENOMIC DNA]</scope>
    <source>
        <strain evidence="3">T4</strain>
    </source>
</reference>
<sequence length="104" mass="12204">MRRHQPAAPPPGHWQPGSKRMPVSSSSIYSPSMPYYVPGILAPLFFWRHRFYSDVLPSPNSTERRWLSWSAKPDCTPIGHYYPRTNSVKSQERQCSWWLDKGWL</sequence>
<dbReference type="InParanoid" id="G2Y610"/>